<keyword evidence="4" id="KW-0732">Signal</keyword>
<keyword evidence="2" id="KW-1134">Transmembrane beta strand</keyword>
<organism evidence="6 7">
    <name type="scientific">Rubellimicrobium roseum</name>
    <dbReference type="NCBI Taxonomy" id="687525"/>
    <lineage>
        <taxon>Bacteria</taxon>
        <taxon>Pseudomonadati</taxon>
        <taxon>Pseudomonadota</taxon>
        <taxon>Alphaproteobacteria</taxon>
        <taxon>Rhodobacterales</taxon>
        <taxon>Roseobacteraceae</taxon>
        <taxon>Rubellimicrobium</taxon>
    </lineage>
</organism>
<feature type="chain" id="PRO_5023130894" evidence="4">
    <location>
        <begin position="20"/>
        <end position="603"/>
    </location>
</feature>
<evidence type="ECO:0000259" key="5">
    <source>
        <dbReference type="PROSITE" id="PS51779"/>
    </source>
</evidence>
<dbReference type="PANTHER" id="PTHR12815:SF42">
    <property type="entry name" value="BACTERIAL SURFACE ANTIGEN (D15) DOMAIN-CONTAINING PROTEIN"/>
    <property type="match status" value="1"/>
</dbReference>
<reference evidence="6 7" key="1">
    <citation type="submission" date="2019-06" db="EMBL/GenBank/DDBJ databases">
        <authorList>
            <person name="Jiang L."/>
        </authorList>
    </citation>
    <scope>NUCLEOTIDE SEQUENCE [LARGE SCALE GENOMIC DNA]</scope>
    <source>
        <strain evidence="6 7">YIM 48858</strain>
    </source>
</reference>
<dbReference type="Gene3D" id="2.40.160.50">
    <property type="entry name" value="membrane protein fhac: a member of the omp85/tpsb transporter family"/>
    <property type="match status" value="1"/>
</dbReference>
<proteinExistence type="predicted"/>
<dbReference type="InterPro" id="IPR034746">
    <property type="entry name" value="POTRA"/>
</dbReference>
<dbReference type="EMBL" id="VDFV01000001">
    <property type="protein sequence ID" value="TNC74839.1"/>
    <property type="molecule type" value="Genomic_DNA"/>
</dbReference>
<dbReference type="Pfam" id="PF07244">
    <property type="entry name" value="POTRA"/>
    <property type="match status" value="1"/>
</dbReference>
<evidence type="ECO:0000256" key="4">
    <source>
        <dbReference type="SAM" id="SignalP"/>
    </source>
</evidence>
<dbReference type="InterPro" id="IPR039910">
    <property type="entry name" value="D15-like"/>
</dbReference>
<dbReference type="InterPro" id="IPR000184">
    <property type="entry name" value="Bac_surfAg_D15"/>
</dbReference>
<dbReference type="PANTHER" id="PTHR12815">
    <property type="entry name" value="SORTING AND ASSEMBLY MACHINERY SAMM50 PROTEIN FAMILY MEMBER"/>
    <property type="match status" value="1"/>
</dbReference>
<dbReference type="AlphaFoldDB" id="A0A5C4NR12"/>
<comment type="caution">
    <text evidence="6">The sequence shown here is derived from an EMBL/GenBank/DDBJ whole genome shotgun (WGS) entry which is preliminary data.</text>
</comment>
<evidence type="ECO:0000313" key="7">
    <source>
        <dbReference type="Proteomes" id="UP000305709"/>
    </source>
</evidence>
<evidence type="ECO:0000256" key="3">
    <source>
        <dbReference type="ARBA" id="ARBA00023136"/>
    </source>
</evidence>
<sequence>MVRLCSLALATLLPLAAQAQEATLVLPSDAPDDLRTVLENASLTLSLEAEGLTAAQDYVAAARADYRRLLAGLYSEGYYGGVITITVDGREAATIAPLEAPASIAQVVLSVEPGPRFVFGTTAITPLAPATELPPGFAPGEVARSETVREAVAAAIAAWREVGNAKAVVATEQVTAIHPETRLDVAVGLDPGPRLSFGAVTVSGNEDVRSARVLRIAGIPTGQVFDPDVLDRAAQRLRRTGTFDSVAVVESETTGPGDTLPIELQIVESLPRRIGFGAEISSLDGVSATAFWLHRNLLGGAERLRVEAEVAGIEGGLLDVQGGGVDYALGASFARPATFSPDNDLLVNARLSREDEKEYLLDEFDFDFGITRYASDDLTVSFALGLVTAREETVIETRRYTLATLPVAATWDRRDDDRDPRAGFYLDAEATPFVSLAGNAGNGARLYADARAYRTFGRVTLAARGQVGSVLGADRTEVPQDFLFFSGGGGTVRGQPYQSLGVEVPDPDAPGETVTLGGASFVGAQVEARVGITESFSGVAFADFGAVDEDSFVDSDSPYQTGVGLGVRYNSFVGPIRLDVATPATGDDAFGAVQLYIGIGQAF</sequence>
<dbReference type="RefSeq" id="WP_139079833.1">
    <property type="nucleotide sequence ID" value="NZ_VDFV01000001.1"/>
</dbReference>
<protein>
    <submittedName>
        <fullName evidence="6">Outer membrane protein assembly factor</fullName>
    </submittedName>
</protein>
<accession>A0A5C4NR12</accession>
<evidence type="ECO:0000256" key="1">
    <source>
        <dbReference type="ARBA" id="ARBA00004370"/>
    </source>
</evidence>
<feature type="domain" description="POTRA" evidence="5">
    <location>
        <begin position="195"/>
        <end position="269"/>
    </location>
</feature>
<evidence type="ECO:0000313" key="6">
    <source>
        <dbReference type="EMBL" id="TNC74839.1"/>
    </source>
</evidence>
<keyword evidence="2" id="KW-0812">Transmembrane</keyword>
<name>A0A5C4NR12_9RHOB</name>
<evidence type="ECO:0000256" key="2">
    <source>
        <dbReference type="ARBA" id="ARBA00022452"/>
    </source>
</evidence>
<dbReference type="OrthoDB" id="9769707at2"/>
<feature type="signal peptide" evidence="4">
    <location>
        <begin position="1"/>
        <end position="19"/>
    </location>
</feature>
<dbReference type="InterPro" id="IPR010827">
    <property type="entry name" value="BamA/TamA_POTRA"/>
</dbReference>
<dbReference type="Gene3D" id="3.10.20.310">
    <property type="entry name" value="membrane protein fhac"/>
    <property type="match status" value="1"/>
</dbReference>
<dbReference type="PROSITE" id="PS51779">
    <property type="entry name" value="POTRA"/>
    <property type="match status" value="1"/>
</dbReference>
<keyword evidence="3" id="KW-0472">Membrane</keyword>
<gene>
    <name evidence="6" type="ORF">FHG71_01535</name>
</gene>
<dbReference type="Proteomes" id="UP000305709">
    <property type="component" value="Unassembled WGS sequence"/>
</dbReference>
<dbReference type="GO" id="GO:0019867">
    <property type="term" value="C:outer membrane"/>
    <property type="evidence" value="ECO:0007669"/>
    <property type="project" value="InterPro"/>
</dbReference>
<comment type="subcellular location">
    <subcellularLocation>
        <location evidence="1">Membrane</location>
    </subcellularLocation>
</comment>
<keyword evidence="7" id="KW-1185">Reference proteome</keyword>
<dbReference type="Pfam" id="PF01103">
    <property type="entry name" value="Omp85"/>
    <property type="match status" value="1"/>
</dbReference>